<dbReference type="PANTHER" id="PTHR11748:SF103">
    <property type="entry name" value="GLYCOLATE OXIDASE SUBUNIT GLCE"/>
    <property type="match status" value="1"/>
</dbReference>
<dbReference type="Pfam" id="PF01565">
    <property type="entry name" value="FAD_binding_4"/>
    <property type="match status" value="1"/>
</dbReference>
<evidence type="ECO:0000256" key="2">
    <source>
        <dbReference type="ARBA" id="ARBA00022827"/>
    </source>
</evidence>
<dbReference type="InterPro" id="IPR006094">
    <property type="entry name" value="Oxid_FAD_bind_N"/>
</dbReference>
<evidence type="ECO:0000313" key="5">
    <source>
        <dbReference type="Proteomes" id="UP000182108"/>
    </source>
</evidence>
<evidence type="ECO:0000256" key="1">
    <source>
        <dbReference type="ARBA" id="ARBA00022630"/>
    </source>
</evidence>
<dbReference type="NCBIfam" id="NF008439">
    <property type="entry name" value="PRK11282.1"/>
    <property type="match status" value="1"/>
</dbReference>
<dbReference type="RefSeq" id="WP_055422505.1">
    <property type="nucleotide sequence ID" value="NZ_CYHH01000001.1"/>
</dbReference>
<gene>
    <name evidence="4" type="ORF">Ga0061068_101113</name>
</gene>
<dbReference type="EMBL" id="CYHH01000001">
    <property type="protein sequence ID" value="CUB04885.1"/>
    <property type="molecule type" value="Genomic_DNA"/>
</dbReference>
<reference evidence="5" key="1">
    <citation type="submission" date="2015-08" db="EMBL/GenBank/DDBJ databases">
        <authorList>
            <person name="Babu N.S."/>
            <person name="Beckwith C.J."/>
            <person name="Beseler K.G."/>
            <person name="Brison A."/>
            <person name="Carone J.V."/>
            <person name="Caskin T.P."/>
            <person name="Diamond M."/>
            <person name="Durham M.E."/>
            <person name="Foxe J.M."/>
            <person name="Go M."/>
            <person name="Henderson B.A."/>
            <person name="Jones I.B."/>
            <person name="McGettigan J.A."/>
            <person name="Micheletti S.J."/>
            <person name="Nasrallah M.E."/>
            <person name="Ortiz D."/>
            <person name="Piller C.R."/>
            <person name="Privatt S.R."/>
            <person name="Schneider S.L."/>
            <person name="Sharp S."/>
            <person name="Smith T.C."/>
            <person name="Stanton J.D."/>
            <person name="Ullery H.E."/>
            <person name="Wilson R.J."/>
            <person name="Serrano M.G."/>
            <person name="Buck G."/>
            <person name="Lee V."/>
            <person name="Wang Y."/>
            <person name="Carvalho R."/>
            <person name="Voegtly L."/>
            <person name="Shi R."/>
            <person name="Duckworth R."/>
            <person name="Johnson A."/>
            <person name="Loviza R."/>
            <person name="Walstead R."/>
            <person name="Shah Z."/>
            <person name="Kiflezghi M."/>
            <person name="Wade K."/>
            <person name="Ball S.L."/>
            <person name="Bradley K.W."/>
            <person name="Asai D.J."/>
            <person name="Bowman C.A."/>
            <person name="Russell D.A."/>
            <person name="Pope W.H."/>
            <person name="Jacobs-Sera D."/>
            <person name="Hendrix R.W."/>
            <person name="Hatfull G.F."/>
        </authorList>
    </citation>
    <scope>NUCLEOTIDE SEQUENCE [LARGE SCALE GENOMIC DNA]</scope>
    <source>
        <strain evidence="5">JCM 19170</strain>
    </source>
</reference>
<name>A0A0K6IP39_9PROT</name>
<keyword evidence="5" id="KW-1185">Reference proteome</keyword>
<dbReference type="SUPFAM" id="SSF56176">
    <property type="entry name" value="FAD-binding/transporter-associated domain-like"/>
    <property type="match status" value="1"/>
</dbReference>
<proteinExistence type="predicted"/>
<dbReference type="Proteomes" id="UP000182108">
    <property type="component" value="Unassembled WGS sequence"/>
</dbReference>
<accession>A0A0K6IP39</accession>
<dbReference type="PROSITE" id="PS51387">
    <property type="entry name" value="FAD_PCMH"/>
    <property type="match status" value="1"/>
</dbReference>
<dbReference type="InterPro" id="IPR016166">
    <property type="entry name" value="FAD-bd_PCMH"/>
</dbReference>
<dbReference type="GO" id="GO:0071949">
    <property type="term" value="F:FAD binding"/>
    <property type="evidence" value="ECO:0007669"/>
    <property type="project" value="InterPro"/>
</dbReference>
<feature type="domain" description="FAD-binding PCMH-type" evidence="3">
    <location>
        <begin position="1"/>
        <end position="170"/>
    </location>
</feature>
<organism evidence="4 5">
    <name type="scientific">Tepidiphilus thermophilus</name>
    <dbReference type="NCBI Taxonomy" id="876478"/>
    <lineage>
        <taxon>Bacteria</taxon>
        <taxon>Pseudomonadati</taxon>
        <taxon>Pseudomonadota</taxon>
        <taxon>Hydrogenophilia</taxon>
        <taxon>Hydrogenophilales</taxon>
        <taxon>Hydrogenophilaceae</taxon>
        <taxon>Tepidiphilus</taxon>
    </lineage>
</organism>
<protein>
    <submittedName>
        <fullName evidence="4">FAD/FMN-containing dehydrogenase</fullName>
    </submittedName>
</protein>
<dbReference type="SUPFAM" id="SSF55103">
    <property type="entry name" value="FAD-linked oxidases, C-terminal domain"/>
    <property type="match status" value="1"/>
</dbReference>
<keyword evidence="2" id="KW-0274">FAD</keyword>
<dbReference type="PANTHER" id="PTHR11748">
    <property type="entry name" value="D-LACTATE DEHYDROGENASE"/>
    <property type="match status" value="1"/>
</dbReference>
<dbReference type="InterPro" id="IPR036318">
    <property type="entry name" value="FAD-bd_PCMH-like_sf"/>
</dbReference>
<evidence type="ECO:0000313" key="4">
    <source>
        <dbReference type="EMBL" id="CUB04885.1"/>
    </source>
</evidence>
<sequence length="354" mass="38688">MNAIVDRLRDQVLEARGRRRLEIRGGGSKSWYGASDPEAEPLEVGMLSGIIRYEPSELVLTAYGGTPLAEVEALLVRHRQWLPFSPPHFADSATIGGAVASGLSGPTRWGHGALRDYVLGVRVLDGQGRVLRFGGEVMKNVAGYDVARLFAGSLGTLGVILEVSLKVLPLPPATRTLRFACSQDEAIERFNRLAGQPLPLSAGVWWQGESTLRLAGARAAVEAAATRLGGEVLPEEAARVFWEDVREQRLPAWKLQEGEVLWRLALPPTTPAWADAEDALVEWGGGLRWLRRPAADDSWFERARAVGGHAMRWRGARTGERVFAPRGAAERAIEARLKAAFDPDGVFARRLPLE</sequence>
<dbReference type="AlphaFoldDB" id="A0A0K6IP39"/>
<evidence type="ECO:0000259" key="3">
    <source>
        <dbReference type="PROSITE" id="PS51387"/>
    </source>
</evidence>
<dbReference type="InterPro" id="IPR016164">
    <property type="entry name" value="FAD-linked_Oxase-like_C"/>
</dbReference>
<keyword evidence="1" id="KW-0285">Flavoprotein</keyword>
<dbReference type="Gene3D" id="3.30.465.10">
    <property type="match status" value="1"/>
</dbReference>
<dbReference type="OrthoDB" id="9811557at2"/>
<dbReference type="GO" id="GO:0003824">
    <property type="term" value="F:catalytic activity"/>
    <property type="evidence" value="ECO:0007669"/>
    <property type="project" value="InterPro"/>
</dbReference>
<dbReference type="InterPro" id="IPR016169">
    <property type="entry name" value="FAD-bd_PCMH_sub2"/>
</dbReference>